<accession>A0A2U1QAQ4</accession>
<evidence type="ECO:0000313" key="3">
    <source>
        <dbReference type="Proteomes" id="UP000245207"/>
    </source>
</evidence>
<gene>
    <name evidence="2" type="ORF">CTI12_AA037200</name>
</gene>
<comment type="caution">
    <text evidence="2">The sequence shown here is derived from an EMBL/GenBank/DDBJ whole genome shotgun (WGS) entry which is preliminary data.</text>
</comment>
<feature type="domain" description="Callose synthase helical" evidence="1">
    <location>
        <begin position="157"/>
        <end position="219"/>
    </location>
</feature>
<protein>
    <recommendedName>
        <fullName evidence="1">Callose synthase helical domain-containing protein</fullName>
    </recommendedName>
</protein>
<dbReference type="InterPro" id="IPR058851">
    <property type="entry name" value="CALS1_helical"/>
</dbReference>
<evidence type="ECO:0000259" key="1">
    <source>
        <dbReference type="Pfam" id="PF25968"/>
    </source>
</evidence>
<dbReference type="AlphaFoldDB" id="A0A2U1QAQ4"/>
<organism evidence="2 3">
    <name type="scientific">Artemisia annua</name>
    <name type="common">Sweet wormwood</name>
    <dbReference type="NCBI Taxonomy" id="35608"/>
    <lineage>
        <taxon>Eukaryota</taxon>
        <taxon>Viridiplantae</taxon>
        <taxon>Streptophyta</taxon>
        <taxon>Embryophyta</taxon>
        <taxon>Tracheophyta</taxon>
        <taxon>Spermatophyta</taxon>
        <taxon>Magnoliopsida</taxon>
        <taxon>eudicotyledons</taxon>
        <taxon>Gunneridae</taxon>
        <taxon>Pentapetalae</taxon>
        <taxon>asterids</taxon>
        <taxon>campanulids</taxon>
        <taxon>Asterales</taxon>
        <taxon>Asteraceae</taxon>
        <taxon>Asteroideae</taxon>
        <taxon>Anthemideae</taxon>
        <taxon>Artemisiinae</taxon>
        <taxon>Artemisia</taxon>
    </lineage>
</organism>
<dbReference type="STRING" id="35608.A0A2U1QAQ4"/>
<dbReference type="Pfam" id="PF25968">
    <property type="entry name" value="CALS1"/>
    <property type="match status" value="1"/>
</dbReference>
<reference evidence="2 3" key="1">
    <citation type="journal article" date="2018" name="Mol. Plant">
        <title>The genome of Artemisia annua provides insight into the evolution of Asteraceae family and artemisinin biosynthesis.</title>
        <authorList>
            <person name="Shen Q."/>
            <person name="Zhang L."/>
            <person name="Liao Z."/>
            <person name="Wang S."/>
            <person name="Yan T."/>
            <person name="Shi P."/>
            <person name="Liu M."/>
            <person name="Fu X."/>
            <person name="Pan Q."/>
            <person name="Wang Y."/>
            <person name="Lv Z."/>
            <person name="Lu X."/>
            <person name="Zhang F."/>
            <person name="Jiang W."/>
            <person name="Ma Y."/>
            <person name="Chen M."/>
            <person name="Hao X."/>
            <person name="Li L."/>
            <person name="Tang Y."/>
            <person name="Lv G."/>
            <person name="Zhou Y."/>
            <person name="Sun X."/>
            <person name="Brodelius P.E."/>
            <person name="Rose J.K.C."/>
            <person name="Tang K."/>
        </authorList>
    </citation>
    <scope>NUCLEOTIDE SEQUENCE [LARGE SCALE GENOMIC DNA]</scope>
    <source>
        <strain evidence="3">cv. Huhao1</strain>
        <tissue evidence="2">Leaf</tissue>
    </source>
</reference>
<keyword evidence="3" id="KW-1185">Reference proteome</keyword>
<dbReference type="OrthoDB" id="1880850at2759"/>
<proteinExistence type="predicted"/>
<name>A0A2U1QAQ4_ARTAN</name>
<evidence type="ECO:0000313" key="2">
    <source>
        <dbReference type="EMBL" id="PWA95086.1"/>
    </source>
</evidence>
<dbReference type="Proteomes" id="UP000245207">
    <property type="component" value="Unassembled WGS sequence"/>
</dbReference>
<dbReference type="EMBL" id="PKPP01000266">
    <property type="protein sequence ID" value="PWA95086.1"/>
    <property type="molecule type" value="Genomic_DNA"/>
</dbReference>
<sequence length="226" mass="25050">MVATILARCPYGWSYVSGLWLKMILISRNPYLGGVAIWLSPSWQGSHMVAAMSGSGYRFFCCLTVLDVSDVSLNGCVNLRPKCKYVYISGTTSVPIIAGIHHSEIVPFAGSHMYGRNFAECIKPGHNSAYNSSSYYNGLSSKLEFDATGYSIIHILASLKLPIALDMAKDSKGKELDHDHERELQKRLNADGYMLCAVKEWYASCKNIFDYLILGELDLDQIGLKS</sequence>